<reference evidence="2 3" key="1">
    <citation type="journal article" date="2018" name="Nat. Biotechnol.">
        <title>A standardized bacterial taxonomy based on genome phylogeny substantially revises the tree of life.</title>
        <authorList>
            <person name="Parks D.H."/>
            <person name="Chuvochina M."/>
            <person name="Waite D.W."/>
            <person name="Rinke C."/>
            <person name="Skarshewski A."/>
            <person name="Chaumeil P.A."/>
            <person name="Hugenholtz P."/>
        </authorList>
    </citation>
    <scope>NUCLEOTIDE SEQUENCE [LARGE SCALE GENOMIC DNA]</scope>
    <source>
        <strain evidence="2">UBA9015</strain>
    </source>
</reference>
<sequence length="699" mass="78836">MRDYFHQKHDLPFRTNGARVSVMRFRAVGVVTANADDGLSISVDWSPIEPPRLWFFYTNQEALWRLPDSETAARLAAFVFEGEEQIYDWWLARPYWRDRLLGDATDADRIRRHVLDEYIEPARASGAATVEVHVLTINNEMELDKAWPNICQALEGAKMQELSGLPAPRRIGAPMSTATRFVFSLVEGGALMKMPDPTNLILYGPPGTGKTYTTAEHAVRLCGEKVPEDRTELMVAYKRLSEAGRIEFVTFHQSMAYEEFVEGLRPSSVDEDGQPLAAGFRLAPTPGIFRKIARRAELSTGANGETFTVGDRQVFKMSIGDATKPEWAWLFDEAIAEGYAYLGFGNIDWSDKRFADRAAILEAVKAHTGPRGSFVEGTAPSLQAGPVKSPDLFRNEVKIGDVIVVAKGLSLFRAIGVVEGDYEYVPRDSGDYSHRRKVRWLWHDADGVPVSEINTKRLSIDTIYRLGRDNLNIPALERYANSQREEGGGAPEPFVLVIDEINRANISKVFGELITLLEADKRIGADNELRVRLPYSGDSFGVPANLHIVGTMNTADRSIALLDTALRRRFEFRELMPQPDLLSVVEGVNLKAFLSGLNDRIEYLFDRDHQIGHAFFMGCSSREHIDQVMTQKVIPLLVEYFYEDWEKVRLALGETQDDGHFIRRTKLRRPGALDGAFDDDDRWRYQVQAKFSDDAYRIG</sequence>
<dbReference type="InterPro" id="IPR052934">
    <property type="entry name" value="Methyl-DNA_Rec/Restrict_Enz"/>
</dbReference>
<organism evidence="2 3">
    <name type="scientific">Sphingomonas bacterium</name>
    <dbReference type="NCBI Taxonomy" id="1895847"/>
    <lineage>
        <taxon>Bacteria</taxon>
        <taxon>Pseudomonadati</taxon>
        <taxon>Pseudomonadota</taxon>
        <taxon>Alphaproteobacteria</taxon>
        <taxon>Sphingomonadales</taxon>
        <taxon>Sphingomonadaceae</taxon>
        <taxon>Sphingomonas</taxon>
    </lineage>
</organism>
<name>A0A3D0W905_9SPHN</name>
<protein>
    <submittedName>
        <fullName evidence="2">AAA family ATPase</fullName>
    </submittedName>
</protein>
<dbReference type="InterPro" id="IPR003593">
    <property type="entry name" value="AAA+_ATPase"/>
</dbReference>
<dbReference type="GO" id="GO:0016887">
    <property type="term" value="F:ATP hydrolysis activity"/>
    <property type="evidence" value="ECO:0007669"/>
    <property type="project" value="InterPro"/>
</dbReference>
<evidence type="ECO:0000313" key="2">
    <source>
        <dbReference type="EMBL" id="HCB75019.1"/>
    </source>
</evidence>
<evidence type="ECO:0000313" key="3">
    <source>
        <dbReference type="Proteomes" id="UP000262699"/>
    </source>
</evidence>
<gene>
    <name evidence="2" type="ORF">DEP91_02420</name>
</gene>
<dbReference type="PANTHER" id="PTHR37291">
    <property type="entry name" value="5-METHYLCYTOSINE-SPECIFIC RESTRICTION ENZYME B"/>
    <property type="match status" value="1"/>
</dbReference>
<dbReference type="EMBL" id="DOYJ01000077">
    <property type="protein sequence ID" value="HCB75019.1"/>
    <property type="molecule type" value="Genomic_DNA"/>
</dbReference>
<dbReference type="AlphaFoldDB" id="A0A3D0W905"/>
<dbReference type="Pfam" id="PF07728">
    <property type="entry name" value="AAA_5"/>
    <property type="match status" value="1"/>
</dbReference>
<dbReference type="InterPro" id="IPR027417">
    <property type="entry name" value="P-loop_NTPase"/>
</dbReference>
<comment type="caution">
    <text evidence="2">The sequence shown here is derived from an EMBL/GenBank/DDBJ whole genome shotgun (WGS) entry which is preliminary data.</text>
</comment>
<feature type="domain" description="AAA+ ATPase" evidence="1">
    <location>
        <begin position="196"/>
        <end position="580"/>
    </location>
</feature>
<dbReference type="PANTHER" id="PTHR37291:SF1">
    <property type="entry name" value="TYPE IV METHYL-DIRECTED RESTRICTION ENZYME ECOKMCRB SUBUNIT"/>
    <property type="match status" value="1"/>
</dbReference>
<dbReference type="Proteomes" id="UP000262699">
    <property type="component" value="Unassembled WGS sequence"/>
</dbReference>
<dbReference type="SUPFAM" id="SSF52540">
    <property type="entry name" value="P-loop containing nucleoside triphosphate hydrolases"/>
    <property type="match status" value="1"/>
</dbReference>
<dbReference type="InterPro" id="IPR011704">
    <property type="entry name" value="ATPase_dyneun-rel_AAA"/>
</dbReference>
<dbReference type="SMART" id="SM00382">
    <property type="entry name" value="AAA"/>
    <property type="match status" value="1"/>
</dbReference>
<dbReference type="Gene3D" id="3.40.50.300">
    <property type="entry name" value="P-loop containing nucleotide triphosphate hydrolases"/>
    <property type="match status" value="2"/>
</dbReference>
<evidence type="ECO:0000259" key="1">
    <source>
        <dbReference type="SMART" id="SM00382"/>
    </source>
</evidence>
<dbReference type="GO" id="GO:0005524">
    <property type="term" value="F:ATP binding"/>
    <property type="evidence" value="ECO:0007669"/>
    <property type="project" value="InterPro"/>
</dbReference>
<proteinExistence type="predicted"/>
<accession>A0A3D0W905</accession>